<comment type="caution">
    <text evidence="1">The sequence shown here is derived from an EMBL/GenBank/DDBJ whole genome shotgun (WGS) entry which is preliminary data.</text>
</comment>
<dbReference type="Proteomes" id="UP001246372">
    <property type="component" value="Unassembled WGS sequence"/>
</dbReference>
<dbReference type="Pfam" id="PF14907">
    <property type="entry name" value="NTP_transf_5"/>
    <property type="match status" value="1"/>
</dbReference>
<dbReference type="RefSeq" id="WP_315650688.1">
    <property type="nucleotide sequence ID" value="NZ_JAVXZY010000004.1"/>
</dbReference>
<dbReference type="InterPro" id="IPR039498">
    <property type="entry name" value="NTP_transf_5"/>
</dbReference>
<sequence length="373" mass="42414">MRATDNLLLRCLREPSLCERLSAVEWDLLIRQARAANLLAELNLRLQREGLIDSAPPPARPHLDAASKLVTRQRIAIRWEVECIRQALQGRSPQLAVLKGAAYLLRELPHAQSRIFTDVDILVPRAYIDEVESALLIAGWQPQELDAYNQRYYRRWMHEIPPLTHIRRGTSIDVHHAILPGTARLRVNTAALFEQLQPLAEFPGVSTLGDIDMLLHSATHLFHEGEFDNGLRDLFDLDAMLQLFGQRPGFWDELLPRAQQLGLVLPLFYALRYTERLLGRHWPITLMATMAAHGPGRLTLTLMDACYERALAPVHSSCNTIGVQAARLALYLRSHWLRMPPTLLALHLGRKAWMRLWGLDQPAEATPDDAKPR</sequence>
<name>A0ABU3PC80_9BURK</name>
<accession>A0ABU3PC80</accession>
<organism evidence="1 2">
    <name type="scientific">Roseateles aquae</name>
    <dbReference type="NCBI Taxonomy" id="3077235"/>
    <lineage>
        <taxon>Bacteria</taxon>
        <taxon>Pseudomonadati</taxon>
        <taxon>Pseudomonadota</taxon>
        <taxon>Betaproteobacteria</taxon>
        <taxon>Burkholderiales</taxon>
        <taxon>Sphaerotilaceae</taxon>
        <taxon>Roseateles</taxon>
    </lineage>
</organism>
<evidence type="ECO:0000313" key="2">
    <source>
        <dbReference type="Proteomes" id="UP001246372"/>
    </source>
</evidence>
<dbReference type="EMBL" id="JAVXZY010000004">
    <property type="protein sequence ID" value="MDT9000138.1"/>
    <property type="molecule type" value="Genomic_DNA"/>
</dbReference>
<proteinExistence type="predicted"/>
<keyword evidence="2" id="KW-1185">Reference proteome</keyword>
<evidence type="ECO:0000313" key="1">
    <source>
        <dbReference type="EMBL" id="MDT9000138.1"/>
    </source>
</evidence>
<gene>
    <name evidence="1" type="ORF">RQP53_12750</name>
</gene>
<protein>
    <submittedName>
        <fullName evidence="1">Nucleotidyltransferase family protein</fullName>
    </submittedName>
</protein>
<reference evidence="1" key="1">
    <citation type="submission" date="2023-09" db="EMBL/GenBank/DDBJ databases">
        <title>Paucibacter sp. APW11 Genome sequencing and assembly.</title>
        <authorList>
            <person name="Kim I."/>
        </authorList>
    </citation>
    <scope>NUCLEOTIDE SEQUENCE</scope>
    <source>
        <strain evidence="1">APW11</strain>
    </source>
</reference>